<dbReference type="InParanoid" id="A0A165EPU1"/>
<feature type="compositionally biased region" description="Low complexity" evidence="1">
    <location>
        <begin position="298"/>
        <end position="332"/>
    </location>
</feature>
<feature type="compositionally biased region" description="Polar residues" evidence="1">
    <location>
        <begin position="438"/>
        <end position="447"/>
    </location>
</feature>
<evidence type="ECO:0000313" key="3">
    <source>
        <dbReference type="Proteomes" id="UP000076871"/>
    </source>
</evidence>
<feature type="compositionally biased region" description="Polar residues" evidence="1">
    <location>
        <begin position="389"/>
        <end position="411"/>
    </location>
</feature>
<dbReference type="STRING" id="1314785.A0A165EPU1"/>
<feature type="region of interest" description="Disordered" evidence="1">
    <location>
        <begin position="48"/>
        <end position="89"/>
    </location>
</feature>
<organism evidence="2 3">
    <name type="scientific">Laetiporus sulphureus 93-53</name>
    <dbReference type="NCBI Taxonomy" id="1314785"/>
    <lineage>
        <taxon>Eukaryota</taxon>
        <taxon>Fungi</taxon>
        <taxon>Dikarya</taxon>
        <taxon>Basidiomycota</taxon>
        <taxon>Agaricomycotina</taxon>
        <taxon>Agaricomycetes</taxon>
        <taxon>Polyporales</taxon>
        <taxon>Laetiporus</taxon>
    </lineage>
</organism>
<reference evidence="2 3" key="1">
    <citation type="journal article" date="2016" name="Mol. Biol. Evol.">
        <title>Comparative Genomics of Early-Diverging Mushroom-Forming Fungi Provides Insights into the Origins of Lignocellulose Decay Capabilities.</title>
        <authorList>
            <person name="Nagy L.G."/>
            <person name="Riley R."/>
            <person name="Tritt A."/>
            <person name="Adam C."/>
            <person name="Daum C."/>
            <person name="Floudas D."/>
            <person name="Sun H."/>
            <person name="Yadav J.S."/>
            <person name="Pangilinan J."/>
            <person name="Larsson K.H."/>
            <person name="Matsuura K."/>
            <person name="Barry K."/>
            <person name="Labutti K."/>
            <person name="Kuo R."/>
            <person name="Ohm R.A."/>
            <person name="Bhattacharya S.S."/>
            <person name="Shirouzu T."/>
            <person name="Yoshinaga Y."/>
            <person name="Martin F.M."/>
            <person name="Grigoriev I.V."/>
            <person name="Hibbett D.S."/>
        </authorList>
    </citation>
    <scope>NUCLEOTIDE SEQUENCE [LARGE SCALE GENOMIC DNA]</scope>
    <source>
        <strain evidence="2 3">93-53</strain>
    </source>
</reference>
<protein>
    <submittedName>
        <fullName evidence="2">Uncharacterized protein</fullName>
    </submittedName>
</protein>
<dbReference type="GeneID" id="63818245"/>
<gene>
    <name evidence="2" type="ORF">LAESUDRAFT_113298</name>
</gene>
<feature type="compositionally biased region" description="Low complexity" evidence="1">
    <location>
        <begin position="109"/>
        <end position="134"/>
    </location>
</feature>
<feature type="region of interest" description="Disordered" evidence="1">
    <location>
        <begin position="283"/>
        <end position="487"/>
    </location>
</feature>
<proteinExistence type="predicted"/>
<dbReference type="Proteomes" id="UP000076871">
    <property type="component" value="Unassembled WGS sequence"/>
</dbReference>
<feature type="compositionally biased region" description="Pro residues" evidence="1">
    <location>
        <begin position="199"/>
        <end position="213"/>
    </location>
</feature>
<feature type="compositionally biased region" description="Low complexity" evidence="1">
    <location>
        <begin position="159"/>
        <end position="198"/>
    </location>
</feature>
<name>A0A165EPU1_9APHY</name>
<keyword evidence="3" id="KW-1185">Reference proteome</keyword>
<evidence type="ECO:0000313" key="2">
    <source>
        <dbReference type="EMBL" id="KZT07512.1"/>
    </source>
</evidence>
<dbReference type="RefSeq" id="XP_040765252.1">
    <property type="nucleotide sequence ID" value="XM_040901213.1"/>
</dbReference>
<feature type="compositionally biased region" description="Low complexity" evidence="1">
    <location>
        <begin position="345"/>
        <end position="377"/>
    </location>
</feature>
<feature type="compositionally biased region" description="Low complexity" evidence="1">
    <location>
        <begin position="214"/>
        <end position="236"/>
    </location>
</feature>
<sequence>MNETFVKARTIFDRMMEESLARHTASKCLARLHRSGRSSDLSRIAVYDSRPPYTQPPFQTYGAPQDSRVRPGYAPSPVPQPQPYGWNPAGYERPGYNAYFASTPAPAPQAAASFSRRPEGASAAQAQQYAQRPQTMYAQTPSYGAPYGPQPEAQPQGYPGAQPGVQAQVQAQAQPRPQSQPQAQYQQSPPQALRQPQVQPQPQPQPQQQPQPQPQLQAQTQPQLQPQPQPAQQSPPARKAGPPYVYDPAASYPDQNVQAWAQYYAQGGKDPTGAVYFISVPGVKEGPAQPRIPRAGSQDAVQQQQQQVPGQVEAAQAYVQQLQQQQQQQQKQTPAHVETAQVYVQQQQQQQQQQPQQQTPGHIEAPQAYIQPQQAQEGSPYPVAATATRAPTQSNTDLHAQPVVSTVQQEQPGGELETGQHPQQQQQQQAGAIPPSSPTADIQQQPPTYGAPSYVQAAPAYGASPPADSPQGAVPDSYVNHVNVNSQQPQVGWQGQYHDLPNQFAGIEVSGATEGAQGPQGVGAPA</sequence>
<dbReference type="AlphaFoldDB" id="A0A165EPU1"/>
<evidence type="ECO:0000256" key="1">
    <source>
        <dbReference type="SAM" id="MobiDB-lite"/>
    </source>
</evidence>
<dbReference type="EMBL" id="KV427619">
    <property type="protein sequence ID" value="KZT07512.1"/>
    <property type="molecule type" value="Genomic_DNA"/>
</dbReference>
<dbReference type="OrthoDB" id="10255964at2759"/>
<accession>A0A165EPU1</accession>
<feature type="region of interest" description="Disordered" evidence="1">
    <location>
        <begin position="109"/>
        <end position="251"/>
    </location>
</feature>